<proteinExistence type="predicted"/>
<accession>A0A285KN76</accession>
<dbReference type="Proteomes" id="UP000219612">
    <property type="component" value="Unassembled WGS sequence"/>
</dbReference>
<evidence type="ECO:0000313" key="4">
    <source>
        <dbReference type="Proteomes" id="UP000219612"/>
    </source>
</evidence>
<feature type="transmembrane region" description="Helical" evidence="2">
    <location>
        <begin position="138"/>
        <end position="157"/>
    </location>
</feature>
<name>A0A285KN76_9ACTN</name>
<dbReference type="AlphaFoldDB" id="A0A285KN76"/>
<feature type="region of interest" description="Disordered" evidence="1">
    <location>
        <begin position="110"/>
        <end position="129"/>
    </location>
</feature>
<evidence type="ECO:0000256" key="1">
    <source>
        <dbReference type="SAM" id="MobiDB-lite"/>
    </source>
</evidence>
<feature type="transmembrane region" description="Helical" evidence="2">
    <location>
        <begin position="78"/>
        <end position="100"/>
    </location>
</feature>
<sequence>MIPAVSISTATLAFAIALVLMRMRPNAKRLQTLATFITGTALAVVLAGFADHWLTTAANWASRTLSTMFSASPDAADVIRGVCTALPWVLPAVLILVFLLQVDPRKGGTGGKGFNSSKGTTHVGGKGGGGALKRSTPWLGLLVPMAFVMVPWSQLGIGG</sequence>
<organism evidence="3 4">
    <name type="scientific">Paractinoplanes atraurantiacus</name>
    <dbReference type="NCBI Taxonomy" id="1036182"/>
    <lineage>
        <taxon>Bacteria</taxon>
        <taxon>Bacillati</taxon>
        <taxon>Actinomycetota</taxon>
        <taxon>Actinomycetes</taxon>
        <taxon>Micromonosporales</taxon>
        <taxon>Micromonosporaceae</taxon>
        <taxon>Paractinoplanes</taxon>
    </lineage>
</organism>
<protein>
    <submittedName>
        <fullName evidence="3">Uncharacterized protein</fullName>
    </submittedName>
</protein>
<keyword evidence="2" id="KW-1133">Transmembrane helix</keyword>
<dbReference type="EMBL" id="OBDY01000044">
    <property type="protein sequence ID" value="SNY72741.1"/>
    <property type="molecule type" value="Genomic_DNA"/>
</dbReference>
<evidence type="ECO:0000313" key="3">
    <source>
        <dbReference type="EMBL" id="SNY72741.1"/>
    </source>
</evidence>
<evidence type="ECO:0000256" key="2">
    <source>
        <dbReference type="SAM" id="Phobius"/>
    </source>
</evidence>
<keyword evidence="4" id="KW-1185">Reference proteome</keyword>
<feature type="transmembrane region" description="Helical" evidence="2">
    <location>
        <begin position="30"/>
        <end position="50"/>
    </location>
</feature>
<feature type="transmembrane region" description="Helical" evidence="2">
    <location>
        <begin position="6"/>
        <end position="23"/>
    </location>
</feature>
<gene>
    <name evidence="3" type="ORF">SAMN05421748_1442</name>
</gene>
<keyword evidence="2" id="KW-0472">Membrane</keyword>
<keyword evidence="2" id="KW-0812">Transmembrane</keyword>
<reference evidence="4" key="1">
    <citation type="submission" date="2017-09" db="EMBL/GenBank/DDBJ databases">
        <authorList>
            <person name="Varghese N."/>
            <person name="Submissions S."/>
        </authorList>
    </citation>
    <scope>NUCLEOTIDE SEQUENCE [LARGE SCALE GENOMIC DNA]</scope>
    <source>
        <strain evidence="4">CGMCC 4.6857</strain>
    </source>
</reference>